<evidence type="ECO:0000256" key="4">
    <source>
        <dbReference type="ARBA" id="ARBA00022741"/>
    </source>
</evidence>
<proteinExistence type="predicted"/>
<organism evidence="10 11">
    <name type="scientific">Ensete ventricosum</name>
    <name type="common">Abyssinian banana</name>
    <name type="synonym">Musa ensete</name>
    <dbReference type="NCBI Taxonomy" id="4639"/>
    <lineage>
        <taxon>Eukaryota</taxon>
        <taxon>Viridiplantae</taxon>
        <taxon>Streptophyta</taxon>
        <taxon>Embryophyta</taxon>
        <taxon>Tracheophyta</taxon>
        <taxon>Spermatophyta</taxon>
        <taxon>Magnoliopsida</taxon>
        <taxon>Liliopsida</taxon>
        <taxon>Zingiberales</taxon>
        <taxon>Musaceae</taxon>
        <taxon>Ensete</taxon>
    </lineage>
</organism>
<name>A0A427A8T6_ENSVE</name>
<dbReference type="EC" id="2.7.11.1" evidence="1"/>
<evidence type="ECO:0000256" key="6">
    <source>
        <dbReference type="ARBA" id="ARBA00022840"/>
    </source>
</evidence>
<dbReference type="InterPro" id="IPR001245">
    <property type="entry name" value="Ser-Thr/Tyr_kinase_cat_dom"/>
</dbReference>
<dbReference type="InterPro" id="IPR051420">
    <property type="entry name" value="Ser_Thr_Kinases_DiverseReg"/>
</dbReference>
<comment type="catalytic activity">
    <reaction evidence="8">
        <text>L-seryl-[protein] + ATP = O-phospho-L-seryl-[protein] + ADP + H(+)</text>
        <dbReference type="Rhea" id="RHEA:17989"/>
        <dbReference type="Rhea" id="RHEA-COMP:9863"/>
        <dbReference type="Rhea" id="RHEA-COMP:11604"/>
        <dbReference type="ChEBI" id="CHEBI:15378"/>
        <dbReference type="ChEBI" id="CHEBI:29999"/>
        <dbReference type="ChEBI" id="CHEBI:30616"/>
        <dbReference type="ChEBI" id="CHEBI:83421"/>
        <dbReference type="ChEBI" id="CHEBI:456216"/>
        <dbReference type="EC" id="2.7.11.1"/>
    </reaction>
</comment>
<evidence type="ECO:0000256" key="8">
    <source>
        <dbReference type="ARBA" id="ARBA00048679"/>
    </source>
</evidence>
<dbReference type="Gene3D" id="1.10.510.10">
    <property type="entry name" value="Transferase(Phosphotransferase) domain 1"/>
    <property type="match status" value="1"/>
</dbReference>
<keyword evidence="5" id="KW-0418">Kinase</keyword>
<keyword evidence="3" id="KW-0808">Transferase</keyword>
<evidence type="ECO:0000313" key="11">
    <source>
        <dbReference type="Proteomes" id="UP000287651"/>
    </source>
</evidence>
<keyword evidence="4" id="KW-0547">Nucleotide-binding</keyword>
<dbReference type="EMBL" id="AMZH03003342">
    <property type="protein sequence ID" value="RRT72636.1"/>
    <property type="molecule type" value="Genomic_DNA"/>
</dbReference>
<accession>A0A427A8T6</accession>
<comment type="caution">
    <text evidence="10">The sequence shown here is derived from an EMBL/GenBank/DDBJ whole genome shotgun (WGS) entry which is preliminary data.</text>
</comment>
<evidence type="ECO:0000256" key="2">
    <source>
        <dbReference type="ARBA" id="ARBA00022527"/>
    </source>
</evidence>
<evidence type="ECO:0000256" key="5">
    <source>
        <dbReference type="ARBA" id="ARBA00022777"/>
    </source>
</evidence>
<dbReference type="PANTHER" id="PTHR48005:SF70">
    <property type="entry name" value="MDIS1-INTERACTING RECEPTOR LIKE KINASE 2-LIKE"/>
    <property type="match status" value="1"/>
</dbReference>
<evidence type="ECO:0000256" key="7">
    <source>
        <dbReference type="ARBA" id="ARBA00047899"/>
    </source>
</evidence>
<protein>
    <recommendedName>
        <fullName evidence="1">non-specific serine/threonine protein kinase</fullName>
        <ecNumber evidence="1">2.7.11.1</ecNumber>
    </recommendedName>
</protein>
<dbReference type="InterPro" id="IPR011009">
    <property type="entry name" value="Kinase-like_dom_sf"/>
</dbReference>
<dbReference type="Pfam" id="PF07714">
    <property type="entry name" value="PK_Tyr_Ser-Thr"/>
    <property type="match status" value="1"/>
</dbReference>
<evidence type="ECO:0000259" key="9">
    <source>
        <dbReference type="PROSITE" id="PS50011"/>
    </source>
</evidence>
<gene>
    <name evidence="10" type="ORF">B296_00034364</name>
</gene>
<reference evidence="10 11" key="1">
    <citation type="journal article" date="2014" name="Agronomy (Basel)">
        <title>A Draft Genome Sequence for Ensete ventricosum, the Drought-Tolerant Tree Against Hunger.</title>
        <authorList>
            <person name="Harrison J."/>
            <person name="Moore K.A."/>
            <person name="Paszkiewicz K."/>
            <person name="Jones T."/>
            <person name="Grant M."/>
            <person name="Ambacheew D."/>
            <person name="Muzemil S."/>
            <person name="Studholme D.J."/>
        </authorList>
    </citation>
    <scope>NUCLEOTIDE SEQUENCE [LARGE SCALE GENOMIC DNA]</scope>
</reference>
<comment type="catalytic activity">
    <reaction evidence="7">
        <text>L-threonyl-[protein] + ATP = O-phospho-L-threonyl-[protein] + ADP + H(+)</text>
        <dbReference type="Rhea" id="RHEA:46608"/>
        <dbReference type="Rhea" id="RHEA-COMP:11060"/>
        <dbReference type="Rhea" id="RHEA-COMP:11605"/>
        <dbReference type="ChEBI" id="CHEBI:15378"/>
        <dbReference type="ChEBI" id="CHEBI:30013"/>
        <dbReference type="ChEBI" id="CHEBI:30616"/>
        <dbReference type="ChEBI" id="CHEBI:61977"/>
        <dbReference type="ChEBI" id="CHEBI:456216"/>
        <dbReference type="EC" id="2.7.11.1"/>
    </reaction>
</comment>
<dbReference type="GO" id="GO:0004674">
    <property type="term" value="F:protein serine/threonine kinase activity"/>
    <property type="evidence" value="ECO:0007669"/>
    <property type="project" value="UniProtKB-KW"/>
</dbReference>
<evidence type="ECO:0000256" key="3">
    <source>
        <dbReference type="ARBA" id="ARBA00022679"/>
    </source>
</evidence>
<dbReference type="AlphaFoldDB" id="A0A427A8T6"/>
<sequence length="111" mass="12421">MKITEKHDVYSFGVVILEVLQGRHPGELISAWPSDQSVLLKDLLDPRIPLPTLEESNAVMLAAKLALQCISINPQSRPSMQHISQALDAGKVEATRQPFHTVQLHQLMRFT</sequence>
<evidence type="ECO:0000256" key="1">
    <source>
        <dbReference type="ARBA" id="ARBA00012513"/>
    </source>
</evidence>
<evidence type="ECO:0000313" key="10">
    <source>
        <dbReference type="EMBL" id="RRT72636.1"/>
    </source>
</evidence>
<dbReference type="SUPFAM" id="SSF56112">
    <property type="entry name" value="Protein kinase-like (PK-like)"/>
    <property type="match status" value="1"/>
</dbReference>
<dbReference type="InterPro" id="IPR000719">
    <property type="entry name" value="Prot_kinase_dom"/>
</dbReference>
<keyword evidence="2" id="KW-0723">Serine/threonine-protein kinase</keyword>
<dbReference type="PROSITE" id="PS50011">
    <property type="entry name" value="PROTEIN_KINASE_DOM"/>
    <property type="match status" value="1"/>
</dbReference>
<dbReference type="GO" id="GO:0005524">
    <property type="term" value="F:ATP binding"/>
    <property type="evidence" value="ECO:0007669"/>
    <property type="project" value="UniProtKB-KW"/>
</dbReference>
<dbReference type="Proteomes" id="UP000287651">
    <property type="component" value="Unassembled WGS sequence"/>
</dbReference>
<dbReference type="PANTHER" id="PTHR48005">
    <property type="entry name" value="LEUCINE RICH REPEAT KINASE 2"/>
    <property type="match status" value="1"/>
</dbReference>
<keyword evidence="6" id="KW-0067">ATP-binding</keyword>
<feature type="domain" description="Protein kinase" evidence="9">
    <location>
        <begin position="1"/>
        <end position="100"/>
    </location>
</feature>